<dbReference type="EMBL" id="BARV01006349">
    <property type="protein sequence ID" value="GAI11608.1"/>
    <property type="molecule type" value="Genomic_DNA"/>
</dbReference>
<comment type="caution">
    <text evidence="1">The sequence shown here is derived from an EMBL/GenBank/DDBJ whole genome shotgun (WGS) entry which is preliminary data.</text>
</comment>
<sequence length="67" mass="7547">MNKEILPPDEAQRIGLRFIHGKYYHGKITIDKPELVTKGAFPVYHLTGNIKIPSRSAISKLFSPALE</sequence>
<organism evidence="1">
    <name type="scientific">marine sediment metagenome</name>
    <dbReference type="NCBI Taxonomy" id="412755"/>
    <lineage>
        <taxon>unclassified sequences</taxon>
        <taxon>metagenomes</taxon>
        <taxon>ecological metagenomes</taxon>
    </lineage>
</organism>
<evidence type="ECO:0000313" key="1">
    <source>
        <dbReference type="EMBL" id="GAI11608.1"/>
    </source>
</evidence>
<dbReference type="AlphaFoldDB" id="X1KY11"/>
<protein>
    <submittedName>
        <fullName evidence="1">Uncharacterized protein</fullName>
    </submittedName>
</protein>
<proteinExistence type="predicted"/>
<gene>
    <name evidence="1" type="ORF">S06H3_13001</name>
</gene>
<accession>X1KY11</accession>
<name>X1KY11_9ZZZZ</name>
<reference evidence="1" key="1">
    <citation type="journal article" date="2014" name="Front. Microbiol.">
        <title>High frequency of phylogenetically diverse reductive dehalogenase-homologous genes in deep subseafloor sedimentary metagenomes.</title>
        <authorList>
            <person name="Kawai M."/>
            <person name="Futagami T."/>
            <person name="Toyoda A."/>
            <person name="Takaki Y."/>
            <person name="Nishi S."/>
            <person name="Hori S."/>
            <person name="Arai W."/>
            <person name="Tsubouchi T."/>
            <person name="Morono Y."/>
            <person name="Uchiyama I."/>
            <person name="Ito T."/>
            <person name="Fujiyama A."/>
            <person name="Inagaki F."/>
            <person name="Takami H."/>
        </authorList>
    </citation>
    <scope>NUCLEOTIDE SEQUENCE</scope>
    <source>
        <strain evidence="1">Expedition CK06-06</strain>
    </source>
</reference>